<dbReference type="InterPro" id="IPR029052">
    <property type="entry name" value="Metallo-depent_PP-like"/>
</dbReference>
<dbReference type="Gene3D" id="3.60.21.10">
    <property type="match status" value="1"/>
</dbReference>
<keyword evidence="3" id="KW-0408">Iron</keyword>
<proteinExistence type="inferred from homology"/>
<evidence type="ECO:0000259" key="5">
    <source>
        <dbReference type="Pfam" id="PF00149"/>
    </source>
</evidence>
<feature type="domain" description="Calcineurin-like phosphoesterase" evidence="5">
    <location>
        <begin position="8"/>
        <end position="197"/>
    </location>
</feature>
<evidence type="ECO:0000256" key="2">
    <source>
        <dbReference type="ARBA" id="ARBA00022801"/>
    </source>
</evidence>
<dbReference type="PANTHER" id="PTHR42988">
    <property type="entry name" value="PHOSPHOHYDROLASE"/>
    <property type="match status" value="1"/>
</dbReference>
<dbReference type="AlphaFoldDB" id="A0A3B9GX24"/>
<sequence length="274" mass="30428">MVCGGEPLRLVHLADIHFGAADPRVLDAAVRSIEQVAPHALVIAGDLTQSGKHREFEAARRWLQDLGLPCACTPGNHDTPMFQLHHRVLNPFGRYEKYLSDFAFPLRMGDIRIDGLNTARGWQARRNWAEGSVDLEDLDAVLEQESPEGIRLLSCHHPFIPPTDTPLQTATRRGHRASRKLGRSGTKVLLTGHVHSPQAEIIRVPEGSYVAVTSGTLSMRLRNVRPSFNVLDFDGDVMSVMALSYDGNGFTQKTRSVWNLSRMEQLRPPGVIST</sequence>
<dbReference type="GO" id="GO:0016787">
    <property type="term" value="F:hydrolase activity"/>
    <property type="evidence" value="ECO:0007669"/>
    <property type="project" value="UniProtKB-KW"/>
</dbReference>
<dbReference type="Pfam" id="PF00149">
    <property type="entry name" value="Metallophos"/>
    <property type="match status" value="1"/>
</dbReference>
<dbReference type="EMBL" id="DMAN01000115">
    <property type="protein sequence ID" value="HAE26544.1"/>
    <property type="molecule type" value="Genomic_DNA"/>
</dbReference>
<gene>
    <name evidence="6" type="ORF">DCG58_05240</name>
</gene>
<evidence type="ECO:0000313" key="6">
    <source>
        <dbReference type="EMBL" id="HAE26544.1"/>
    </source>
</evidence>
<dbReference type="GO" id="GO:0046872">
    <property type="term" value="F:metal ion binding"/>
    <property type="evidence" value="ECO:0007669"/>
    <property type="project" value="UniProtKB-KW"/>
</dbReference>
<name>A0A3B9GX24_9PROT</name>
<dbReference type="Proteomes" id="UP000259610">
    <property type="component" value="Unassembled WGS sequence"/>
</dbReference>
<dbReference type="InterPro" id="IPR050884">
    <property type="entry name" value="CNP_phosphodiesterase-III"/>
</dbReference>
<comment type="similarity">
    <text evidence="4">Belongs to the cyclic nucleotide phosphodiesterase class-III family.</text>
</comment>
<evidence type="ECO:0000256" key="1">
    <source>
        <dbReference type="ARBA" id="ARBA00022723"/>
    </source>
</evidence>
<dbReference type="InterPro" id="IPR004843">
    <property type="entry name" value="Calcineurin-like_PHP"/>
</dbReference>
<organism evidence="6 7">
    <name type="scientific">Hyphomonas adhaerens</name>
    <dbReference type="NCBI Taxonomy" id="81029"/>
    <lineage>
        <taxon>Bacteria</taxon>
        <taxon>Pseudomonadati</taxon>
        <taxon>Pseudomonadota</taxon>
        <taxon>Alphaproteobacteria</taxon>
        <taxon>Hyphomonadales</taxon>
        <taxon>Hyphomonadaceae</taxon>
        <taxon>Hyphomonas</taxon>
    </lineage>
</organism>
<reference evidence="6 7" key="1">
    <citation type="journal article" date="2018" name="Nat. Biotechnol.">
        <title>A standardized bacterial taxonomy based on genome phylogeny substantially revises the tree of life.</title>
        <authorList>
            <person name="Parks D.H."/>
            <person name="Chuvochina M."/>
            <person name="Waite D.W."/>
            <person name="Rinke C."/>
            <person name="Skarshewski A."/>
            <person name="Chaumeil P.A."/>
            <person name="Hugenholtz P."/>
        </authorList>
    </citation>
    <scope>NUCLEOTIDE SEQUENCE [LARGE SCALE GENOMIC DNA]</scope>
    <source>
        <strain evidence="6">UBA8733</strain>
    </source>
</reference>
<evidence type="ECO:0000256" key="4">
    <source>
        <dbReference type="ARBA" id="ARBA00025742"/>
    </source>
</evidence>
<evidence type="ECO:0000313" key="7">
    <source>
        <dbReference type="Proteomes" id="UP000259610"/>
    </source>
</evidence>
<dbReference type="SUPFAM" id="SSF56300">
    <property type="entry name" value="Metallo-dependent phosphatases"/>
    <property type="match status" value="1"/>
</dbReference>
<keyword evidence="2" id="KW-0378">Hydrolase</keyword>
<comment type="caution">
    <text evidence="6">The sequence shown here is derived from an EMBL/GenBank/DDBJ whole genome shotgun (WGS) entry which is preliminary data.</text>
</comment>
<dbReference type="PANTHER" id="PTHR42988:SF2">
    <property type="entry name" value="CYCLIC NUCLEOTIDE PHOSPHODIESTERASE CBUA0032-RELATED"/>
    <property type="match status" value="1"/>
</dbReference>
<protein>
    <submittedName>
        <fullName evidence="6">Metallophosphoesterase</fullName>
    </submittedName>
</protein>
<keyword evidence="1" id="KW-0479">Metal-binding</keyword>
<accession>A0A3B9GX24</accession>
<evidence type="ECO:0000256" key="3">
    <source>
        <dbReference type="ARBA" id="ARBA00023004"/>
    </source>
</evidence>